<dbReference type="Proteomes" id="UP000286931">
    <property type="component" value="Unassembled WGS sequence"/>
</dbReference>
<feature type="compositionally biased region" description="Basic and acidic residues" evidence="1">
    <location>
        <begin position="7"/>
        <end position="21"/>
    </location>
</feature>
<dbReference type="SUPFAM" id="SSF51126">
    <property type="entry name" value="Pectin lyase-like"/>
    <property type="match status" value="1"/>
</dbReference>
<dbReference type="InterPro" id="IPR011050">
    <property type="entry name" value="Pectin_lyase_fold/virulence"/>
</dbReference>
<feature type="region of interest" description="Disordered" evidence="1">
    <location>
        <begin position="1"/>
        <end position="26"/>
    </location>
</feature>
<dbReference type="Gene3D" id="2.160.20.10">
    <property type="entry name" value="Single-stranded right-handed beta-helix, Pectin lyase-like"/>
    <property type="match status" value="1"/>
</dbReference>
<evidence type="ECO:0000313" key="4">
    <source>
        <dbReference type="Proteomes" id="UP000286931"/>
    </source>
</evidence>
<dbReference type="OrthoDB" id="3865282at2"/>
<proteinExistence type="predicted"/>
<comment type="caution">
    <text evidence="3">The sequence shown here is derived from an EMBL/GenBank/DDBJ whole genome shotgun (WGS) entry which is preliminary data.</text>
</comment>
<sequence length="475" mass="50116">MNGEYSSDERARRRDGEDGTRRRGAGGRRAFLTGAVTATTIGVGLVATTSAPATAAGNGADWYDVKAHGAIGDGVADDTAAVQSAIDAASQAGGTVYFPAGRYLVAPVPVAGKPAAALSVNGDGVRLVGAGSKAAMLVKKADGILLRISGTGPSLDAKGTTHRRYCAIENLGLNGNGRTGLLLELYYNNNTHIRDVYLTSNADIAVDAVELWDSRFHDMVVESCTGPADSGRHPNVWLRNSSTANTREWGYSTDNVNQIHLTGCRLENFGTGALWVTQGTAGTNNPNGIHITDCKFETSAMKGGPHFRVDASCRHVFARNIYAYAGNFATGYGTPQNIIDWAPSVSALEDTLIACGTTTTVNSGVILYSAKGQTGVLRNVNGLYGTRPAGTHIYYEQSSTGDFRVENSYGNTGGQASGAIPTRNQPNPPLRLVAGPVTDASFQYPPLDGTMAVDTVDRRLYVRVGGTWTWTELRA</sequence>
<name>A0A401YMX2_9ACTN</name>
<accession>A0A401YMX2</accession>
<dbReference type="InterPro" id="IPR024535">
    <property type="entry name" value="RHGA/B-epi-like_pectate_lyase"/>
</dbReference>
<reference evidence="3 4" key="1">
    <citation type="submission" date="2018-12" db="EMBL/GenBank/DDBJ databases">
        <title>Draft genome sequence of Embleya hyalina NBRC 13850T.</title>
        <authorList>
            <person name="Komaki H."/>
            <person name="Hosoyama A."/>
            <person name="Kimura A."/>
            <person name="Ichikawa N."/>
            <person name="Tamura T."/>
        </authorList>
    </citation>
    <scope>NUCLEOTIDE SEQUENCE [LARGE SCALE GENOMIC DNA]</scope>
    <source>
        <strain evidence="3 4">NBRC 13850</strain>
    </source>
</reference>
<dbReference type="AlphaFoldDB" id="A0A401YMX2"/>
<evidence type="ECO:0000313" key="3">
    <source>
        <dbReference type="EMBL" id="GCD95973.1"/>
    </source>
</evidence>
<feature type="domain" description="Rhamnogalacturonase A/B/Epimerase-like pectate lyase" evidence="2">
    <location>
        <begin position="62"/>
        <end position="138"/>
    </location>
</feature>
<evidence type="ECO:0000259" key="2">
    <source>
        <dbReference type="Pfam" id="PF12708"/>
    </source>
</evidence>
<organism evidence="3 4">
    <name type="scientific">Embleya hyalina</name>
    <dbReference type="NCBI Taxonomy" id="516124"/>
    <lineage>
        <taxon>Bacteria</taxon>
        <taxon>Bacillati</taxon>
        <taxon>Actinomycetota</taxon>
        <taxon>Actinomycetes</taxon>
        <taxon>Kitasatosporales</taxon>
        <taxon>Streptomycetaceae</taxon>
        <taxon>Embleya</taxon>
    </lineage>
</organism>
<protein>
    <submittedName>
        <fullName evidence="3">Exo-poly-alpha-D-galacturonosidase</fullName>
    </submittedName>
</protein>
<dbReference type="Pfam" id="PF12708">
    <property type="entry name" value="Pect-lyase_RHGA_epim"/>
    <property type="match status" value="1"/>
</dbReference>
<keyword evidence="4" id="KW-1185">Reference proteome</keyword>
<gene>
    <name evidence="3" type="ORF">EHYA_03657</name>
</gene>
<evidence type="ECO:0000256" key="1">
    <source>
        <dbReference type="SAM" id="MobiDB-lite"/>
    </source>
</evidence>
<dbReference type="InterPro" id="IPR012334">
    <property type="entry name" value="Pectin_lyas_fold"/>
</dbReference>
<dbReference type="EMBL" id="BIFH01000019">
    <property type="protein sequence ID" value="GCD95973.1"/>
    <property type="molecule type" value="Genomic_DNA"/>
</dbReference>